<evidence type="ECO:0000313" key="1">
    <source>
        <dbReference type="EMBL" id="VDP18644.1"/>
    </source>
</evidence>
<proteinExistence type="predicted"/>
<dbReference type="STRING" id="387005.A0A183I4V0"/>
<dbReference type="PANTHER" id="PTHR21725">
    <property type="entry name" value="E3 UBIQUITIN-PROTEIN LIGASE UBR4"/>
    <property type="match status" value="1"/>
</dbReference>
<reference evidence="3" key="1">
    <citation type="submission" date="2016-06" db="UniProtKB">
        <authorList>
            <consortium name="WormBaseParasite"/>
        </authorList>
    </citation>
    <scope>IDENTIFICATION</scope>
</reference>
<dbReference type="WBParaSite" id="OFLC_0001477301-mRNA-1">
    <property type="protein sequence ID" value="OFLC_0001477301-mRNA-1"/>
    <property type="gene ID" value="OFLC_0001477301"/>
</dbReference>
<dbReference type="InterPro" id="IPR045189">
    <property type="entry name" value="UBR4-like"/>
</dbReference>
<dbReference type="AlphaFoldDB" id="A0A183I4V0"/>
<evidence type="ECO:0000313" key="2">
    <source>
        <dbReference type="Proteomes" id="UP000267606"/>
    </source>
</evidence>
<name>A0A183I4V0_9BILA</name>
<accession>A0A183I4V0</accession>
<gene>
    <name evidence="1" type="ORF">OFLC_LOCUS14763</name>
</gene>
<keyword evidence="2" id="KW-1185">Reference proteome</keyword>
<protein>
    <submittedName>
        <fullName evidence="3">Bardet-Biedl syndrome 10 protein</fullName>
    </submittedName>
</protein>
<reference evidence="1 2" key="2">
    <citation type="submission" date="2018-11" db="EMBL/GenBank/DDBJ databases">
        <authorList>
            <consortium name="Pathogen Informatics"/>
        </authorList>
    </citation>
    <scope>NUCLEOTIDE SEQUENCE [LARGE SCALE GENOMIC DNA]</scope>
</reference>
<dbReference type="Proteomes" id="UP000267606">
    <property type="component" value="Unassembled WGS sequence"/>
</dbReference>
<organism evidence="3">
    <name type="scientific">Onchocerca flexuosa</name>
    <dbReference type="NCBI Taxonomy" id="387005"/>
    <lineage>
        <taxon>Eukaryota</taxon>
        <taxon>Metazoa</taxon>
        <taxon>Ecdysozoa</taxon>
        <taxon>Nematoda</taxon>
        <taxon>Chromadorea</taxon>
        <taxon>Rhabditida</taxon>
        <taxon>Spirurina</taxon>
        <taxon>Spiruromorpha</taxon>
        <taxon>Filarioidea</taxon>
        <taxon>Onchocercidae</taxon>
        <taxon>Onchocerca</taxon>
    </lineage>
</organism>
<dbReference type="PANTHER" id="PTHR21725:SF1">
    <property type="entry name" value="E3 UBIQUITIN-PROTEIN LIGASE UBR4"/>
    <property type="match status" value="1"/>
</dbReference>
<dbReference type="EMBL" id="UZAJ01041169">
    <property type="protein sequence ID" value="VDP18644.1"/>
    <property type="molecule type" value="Genomic_DNA"/>
</dbReference>
<evidence type="ECO:0000313" key="3">
    <source>
        <dbReference type="WBParaSite" id="OFLC_0001477301-mRNA-1"/>
    </source>
</evidence>
<sequence length="456" mass="52209">DGLIIIIVLSSAGHLYVEELEKARRADGASYFMTTTFQLPTTSNAISMHYSEETRFLFVSMENKTYVLYFNGTEFEEAQSLPFDFPLTNWCECAGVFAALSHPSCTSAVFLYPYGSTVYAQTKTLADPVIAQCMLLGSDCVSQFLVQILANQNLQLFQSCWLMEPDFWVKDVERSMLETEIRPYAIVEDEIPEPDMVTVFEQCRPIQKLEFYSKALEHIYDTAELTKRITSSGMSIVCLKQREFEVVVKNLDWNCIICALRIEVTPDKCPTSVTVFGKKINLQTKMSRIFDVRLTRKQSISCNNEVTLNFTCNNVFGKTKKDFGFPTASYRFDQIITLPEQLVASFISTCCRLHSCTKRKRMDWLLPLALKFTAPDFEHITVNHRALILLRQLSPTTPSFLEQKDATLFSSLINHRNSGTLQLSLFNAFAVQLKVITLHRVASFHQLIKKRWHKNK</sequence>